<dbReference type="GO" id="GO:0016020">
    <property type="term" value="C:membrane"/>
    <property type="evidence" value="ECO:0007669"/>
    <property type="project" value="UniProtKB-SubCell"/>
</dbReference>
<dbReference type="Proteomes" id="UP000231464">
    <property type="component" value="Unassembled WGS sequence"/>
</dbReference>
<evidence type="ECO:0000313" key="9">
    <source>
        <dbReference type="Proteomes" id="UP000231464"/>
    </source>
</evidence>
<comment type="subcellular location">
    <subcellularLocation>
        <location evidence="6">Membrane</location>
        <topology evidence="6">Single-pass type II membrane protein</topology>
    </subcellularLocation>
</comment>
<dbReference type="Pfam" id="PF10502">
    <property type="entry name" value="Peptidase_S26"/>
    <property type="match status" value="1"/>
</dbReference>
<evidence type="ECO:0000256" key="1">
    <source>
        <dbReference type="ARBA" id="ARBA00000677"/>
    </source>
</evidence>
<dbReference type="SUPFAM" id="SSF51306">
    <property type="entry name" value="LexA/Signal peptidase"/>
    <property type="match status" value="1"/>
</dbReference>
<dbReference type="GO" id="GO:0009003">
    <property type="term" value="F:signal peptidase activity"/>
    <property type="evidence" value="ECO:0007669"/>
    <property type="project" value="UniProtKB-EC"/>
</dbReference>
<keyword evidence="4 6" id="KW-0378">Hydrolase</keyword>
<dbReference type="InterPro" id="IPR019757">
    <property type="entry name" value="Pept_S26A_signal_pept_1_Lys-AS"/>
</dbReference>
<protein>
    <recommendedName>
        <fullName evidence="3 6">Signal peptidase I</fullName>
        <ecNumber evidence="3 6">3.4.21.89</ecNumber>
    </recommendedName>
</protein>
<dbReference type="EC" id="3.4.21.89" evidence="3 6"/>
<organism evidence="8 9">
    <name type="scientific">Candidatus Kuenenbacteria bacterium CG10_big_fil_rev_8_21_14_0_10_36_11</name>
    <dbReference type="NCBI Taxonomy" id="1974618"/>
    <lineage>
        <taxon>Bacteria</taxon>
        <taxon>Candidatus Kueneniibacteriota</taxon>
    </lineage>
</organism>
<dbReference type="Gene3D" id="2.10.109.10">
    <property type="entry name" value="Umud Fragment, subunit A"/>
    <property type="match status" value="1"/>
</dbReference>
<comment type="catalytic activity">
    <reaction evidence="1 6">
        <text>Cleavage of hydrophobic, N-terminal signal or leader sequences from secreted and periplasmic proteins.</text>
        <dbReference type="EC" id="3.4.21.89"/>
    </reaction>
</comment>
<comment type="similarity">
    <text evidence="2 6">Belongs to the peptidase S26 family.</text>
</comment>
<feature type="active site" evidence="5">
    <location>
        <position position="100"/>
    </location>
</feature>
<feature type="domain" description="Peptidase S26" evidence="7">
    <location>
        <begin position="28"/>
        <end position="188"/>
    </location>
</feature>
<dbReference type="PROSITE" id="PS00761">
    <property type="entry name" value="SPASE_I_3"/>
    <property type="match status" value="1"/>
</dbReference>
<accession>A0A2M6WB86</accession>
<evidence type="ECO:0000256" key="5">
    <source>
        <dbReference type="PIRSR" id="PIRSR600223-1"/>
    </source>
</evidence>
<feature type="active site" evidence="5">
    <location>
        <position position="57"/>
    </location>
</feature>
<evidence type="ECO:0000256" key="3">
    <source>
        <dbReference type="ARBA" id="ARBA00013208"/>
    </source>
</evidence>
<comment type="caution">
    <text evidence="8">The sequence shown here is derived from an EMBL/GenBank/DDBJ whole genome shotgun (WGS) entry which is preliminary data.</text>
</comment>
<dbReference type="GO" id="GO:0006465">
    <property type="term" value="P:signal peptide processing"/>
    <property type="evidence" value="ECO:0007669"/>
    <property type="project" value="InterPro"/>
</dbReference>
<dbReference type="PRINTS" id="PR00727">
    <property type="entry name" value="LEADERPTASE"/>
</dbReference>
<keyword evidence="6" id="KW-0472">Membrane</keyword>
<dbReference type="AlphaFoldDB" id="A0A2M6WB86"/>
<dbReference type="PANTHER" id="PTHR43390">
    <property type="entry name" value="SIGNAL PEPTIDASE I"/>
    <property type="match status" value="1"/>
</dbReference>
<dbReference type="InterPro" id="IPR019533">
    <property type="entry name" value="Peptidase_S26"/>
</dbReference>
<gene>
    <name evidence="8" type="primary">lepB</name>
    <name evidence="8" type="ORF">COU23_00625</name>
</gene>
<dbReference type="PANTHER" id="PTHR43390:SF1">
    <property type="entry name" value="CHLOROPLAST PROCESSING PEPTIDASE"/>
    <property type="match status" value="1"/>
</dbReference>
<evidence type="ECO:0000256" key="2">
    <source>
        <dbReference type="ARBA" id="ARBA00009370"/>
    </source>
</evidence>
<dbReference type="CDD" id="cd06530">
    <property type="entry name" value="S26_SPase_I"/>
    <property type="match status" value="1"/>
</dbReference>
<dbReference type="EMBL" id="PFBP01000009">
    <property type="protein sequence ID" value="PIT90052.1"/>
    <property type="molecule type" value="Genomic_DNA"/>
</dbReference>
<name>A0A2M6WB86_9BACT</name>
<dbReference type="InterPro" id="IPR036286">
    <property type="entry name" value="LexA/Signal_pep-like_sf"/>
</dbReference>
<dbReference type="NCBIfam" id="TIGR02227">
    <property type="entry name" value="sigpep_I_bact"/>
    <property type="match status" value="1"/>
</dbReference>
<keyword evidence="6" id="KW-0645">Protease</keyword>
<reference evidence="9" key="1">
    <citation type="submission" date="2017-09" db="EMBL/GenBank/DDBJ databases">
        <title>Depth-based differentiation of microbial function through sediment-hosted aquifers and enrichment of novel symbionts in the deep terrestrial subsurface.</title>
        <authorList>
            <person name="Probst A.J."/>
            <person name="Ladd B."/>
            <person name="Jarett J.K."/>
            <person name="Geller-Mcgrath D.E."/>
            <person name="Sieber C.M.K."/>
            <person name="Emerson J.B."/>
            <person name="Anantharaman K."/>
            <person name="Thomas B.C."/>
            <person name="Malmstrom R."/>
            <person name="Stieglmeier M."/>
            <person name="Klingl A."/>
            <person name="Woyke T."/>
            <person name="Ryan C.M."/>
            <person name="Banfield J.F."/>
        </authorList>
    </citation>
    <scope>NUCLEOTIDE SEQUENCE [LARGE SCALE GENOMIC DNA]</scope>
</reference>
<keyword evidence="6" id="KW-0812">Transmembrane</keyword>
<evidence type="ECO:0000256" key="4">
    <source>
        <dbReference type="ARBA" id="ARBA00022801"/>
    </source>
</evidence>
<dbReference type="InterPro" id="IPR019758">
    <property type="entry name" value="Pept_S26A_signal_pept_1_CS"/>
</dbReference>
<proteinExistence type="inferred from homology"/>
<keyword evidence="6" id="KW-1133">Transmembrane helix</keyword>
<dbReference type="InterPro" id="IPR000223">
    <property type="entry name" value="Pept_S26A_signal_pept_1"/>
</dbReference>
<feature type="transmembrane region" description="Helical" evidence="6">
    <location>
        <begin position="29"/>
        <end position="48"/>
    </location>
</feature>
<evidence type="ECO:0000313" key="8">
    <source>
        <dbReference type="EMBL" id="PIT90052.1"/>
    </source>
</evidence>
<sequence>MSDQPIPLFEPADKNEVAKESFKQFAFETLKIIIISLIIILPVRYYLVQPFYVKGQSMEPNFHDNEYLIINEIGYRLNLPERGDIIVFKYPKNPSEFYIKRIIGLPGETIKIKDNQIIIFNAENPGGKILDENAYLASGTETAGNLSVTLNDNEYYVLGDNRASSKDSRYFGPVDKKYIIGRTWLRGWPFDRIKVF</sequence>
<dbReference type="PROSITE" id="PS00760">
    <property type="entry name" value="SPASE_I_2"/>
    <property type="match status" value="1"/>
</dbReference>
<evidence type="ECO:0000256" key="6">
    <source>
        <dbReference type="RuleBase" id="RU362042"/>
    </source>
</evidence>
<evidence type="ECO:0000259" key="7">
    <source>
        <dbReference type="Pfam" id="PF10502"/>
    </source>
</evidence>
<dbReference type="GO" id="GO:0004252">
    <property type="term" value="F:serine-type endopeptidase activity"/>
    <property type="evidence" value="ECO:0007669"/>
    <property type="project" value="InterPro"/>
</dbReference>